<dbReference type="PATRIC" id="fig|1653479.3.peg.865"/>
<sequence>MNSKHTRRSVSLPDTQYFRGGGSAFVTSANYSETQSYLRMHKRPSVQDTAALEELVGELPPTEK</sequence>
<dbReference type="KEGG" id="rhs:A3Q41_00846"/>
<proteinExistence type="predicted"/>
<dbReference type="AlphaFoldDB" id="A0A143QGW3"/>
<reference evidence="1 2" key="1">
    <citation type="journal article" date="2016" name="Genome Announc.">
        <title>Complete Genome and Plasmid Sequences for Rhodococcus fascians D188 and Draft Sequences for Rhodococcus Isolates PBTS 1 and PBTS 2.</title>
        <authorList>
            <person name="Stamler R.A."/>
            <person name="Vereecke D."/>
            <person name="Zhang Y."/>
            <person name="Schilkey F."/>
            <person name="Devitt N."/>
            <person name="Randall J.J."/>
        </authorList>
    </citation>
    <scope>NUCLEOTIDE SEQUENCE [LARGE SCALE GENOMIC DNA]</scope>
    <source>
        <strain evidence="1 2">PBTS2</strain>
    </source>
</reference>
<name>A0A143QGW3_RHOFA</name>
<dbReference type="EMBL" id="CP015220">
    <property type="protein sequence ID" value="AMY22164.1"/>
    <property type="molecule type" value="Genomic_DNA"/>
</dbReference>
<reference evidence="2" key="2">
    <citation type="submission" date="2016-04" db="EMBL/GenBank/DDBJ databases">
        <title>Complete Genome and Plasmid Sequences for Rhodococcus fascians D188 and Draft Sequences for Rhodococcus spp. Isolates PBTS 1 and PBTS 2.</title>
        <authorList>
            <person name="Stamer R."/>
            <person name="Vereecke D."/>
            <person name="Zhang Y."/>
            <person name="Schilkey F."/>
            <person name="Devitt N."/>
            <person name="Randall J."/>
        </authorList>
    </citation>
    <scope>NUCLEOTIDE SEQUENCE [LARGE SCALE GENOMIC DNA]</scope>
    <source>
        <strain evidence="2">PBTS2</strain>
    </source>
</reference>
<evidence type="ECO:0000313" key="1">
    <source>
        <dbReference type="EMBL" id="AMY22164.1"/>
    </source>
</evidence>
<keyword evidence="2" id="KW-1185">Reference proteome</keyword>
<accession>A0A143QGW3</accession>
<gene>
    <name evidence="1" type="ORF">A3Q41_00846</name>
</gene>
<evidence type="ECO:0000313" key="2">
    <source>
        <dbReference type="Proteomes" id="UP000076038"/>
    </source>
</evidence>
<protein>
    <submittedName>
        <fullName evidence="1">Uncharacterized protein</fullName>
    </submittedName>
</protein>
<organism evidence="1 2">
    <name type="scientific">Rhodococcoides fascians</name>
    <name type="common">Rhodococcus fascians</name>
    <dbReference type="NCBI Taxonomy" id="1828"/>
    <lineage>
        <taxon>Bacteria</taxon>
        <taxon>Bacillati</taxon>
        <taxon>Actinomycetota</taxon>
        <taxon>Actinomycetes</taxon>
        <taxon>Mycobacteriales</taxon>
        <taxon>Nocardiaceae</taxon>
        <taxon>Rhodococcoides</taxon>
    </lineage>
</organism>
<dbReference type="Proteomes" id="UP000076038">
    <property type="component" value="Chromosome"/>
</dbReference>